<feature type="region of interest" description="Disordered" evidence="1">
    <location>
        <begin position="395"/>
        <end position="417"/>
    </location>
</feature>
<feature type="compositionally biased region" description="Basic and acidic residues" evidence="1">
    <location>
        <begin position="492"/>
        <end position="507"/>
    </location>
</feature>
<gene>
    <name evidence="2" type="ORF">PMAYCL1PPCAC_02442</name>
</gene>
<feature type="compositionally biased region" description="Basic and acidic residues" evidence="1">
    <location>
        <begin position="515"/>
        <end position="539"/>
    </location>
</feature>
<accession>A0AAN4Z6H1</accession>
<evidence type="ECO:0000256" key="1">
    <source>
        <dbReference type="SAM" id="MobiDB-lite"/>
    </source>
</evidence>
<name>A0AAN4Z6H1_9BILA</name>
<feature type="region of interest" description="Disordered" evidence="1">
    <location>
        <begin position="330"/>
        <end position="354"/>
    </location>
</feature>
<evidence type="ECO:0000313" key="2">
    <source>
        <dbReference type="EMBL" id="GMR32247.1"/>
    </source>
</evidence>
<organism evidence="2 3">
    <name type="scientific">Pristionchus mayeri</name>
    <dbReference type="NCBI Taxonomy" id="1317129"/>
    <lineage>
        <taxon>Eukaryota</taxon>
        <taxon>Metazoa</taxon>
        <taxon>Ecdysozoa</taxon>
        <taxon>Nematoda</taxon>
        <taxon>Chromadorea</taxon>
        <taxon>Rhabditida</taxon>
        <taxon>Rhabditina</taxon>
        <taxon>Diplogasteromorpha</taxon>
        <taxon>Diplogasteroidea</taxon>
        <taxon>Neodiplogasteridae</taxon>
        <taxon>Pristionchus</taxon>
    </lineage>
</organism>
<keyword evidence="3" id="KW-1185">Reference proteome</keyword>
<feature type="compositionally biased region" description="Basic and acidic residues" evidence="1">
    <location>
        <begin position="39"/>
        <end position="62"/>
    </location>
</feature>
<dbReference type="AlphaFoldDB" id="A0AAN4Z6H1"/>
<feature type="region of interest" description="Disordered" evidence="1">
    <location>
        <begin position="1"/>
        <end position="150"/>
    </location>
</feature>
<comment type="caution">
    <text evidence="2">The sequence shown here is derived from an EMBL/GenBank/DDBJ whole genome shotgun (WGS) entry which is preliminary data.</text>
</comment>
<proteinExistence type="predicted"/>
<dbReference type="EMBL" id="BTRK01000001">
    <property type="protein sequence ID" value="GMR32247.1"/>
    <property type="molecule type" value="Genomic_DNA"/>
</dbReference>
<feature type="compositionally biased region" description="Polar residues" evidence="1">
    <location>
        <begin position="21"/>
        <end position="38"/>
    </location>
</feature>
<reference evidence="3" key="1">
    <citation type="submission" date="2022-10" db="EMBL/GenBank/DDBJ databases">
        <title>Genome assembly of Pristionchus species.</title>
        <authorList>
            <person name="Yoshida K."/>
            <person name="Sommer R.J."/>
        </authorList>
    </citation>
    <scope>NUCLEOTIDE SEQUENCE [LARGE SCALE GENOMIC DNA]</scope>
    <source>
        <strain evidence="3">RS5460</strain>
    </source>
</reference>
<sequence length="600" mass="67350">MRRGSDQKPSSPSKNAAHLMSTMNSATANNARVRSNTHSIRDKVESARRHLKSHQEQFHTGEDSSSGESIENKSPHHLRRSRSSPRGVTQSERHADREKHTSSVLYSAELQHARRVSGEARRRSNSVKKTPTTRASPAKSISPARHNTSFHNQSMRDLSLNTSPRRRSTYVVGGKNDSFRADATFTTSRRETFTIDRRDQTTVSHDATVIAPGLLDEEFHPRKPRVQSHGSSSVFHAKCAPKDMIPHEVSNPGKWEIDFLPGSLINAKKVEKDRRSAAFDLVSPNSETVRYQEERTRREEEQLRRLVHEQTNGRSTKEIFDSWVPLDEERRKRKGGQTEGAVTAKKSTRRLWESEETQEDREMLRVLGRREKEEGRRVVMEDDAGYAMPLPTEVVDRPLRTPSPIPPREPTPEEQFFTPATSAPRLSRVSGVSGVNEKNIDGETPIVGRHSARFTSTFVMDRSAAVDRSVRTLRGGADSEADRSGGSSFHGTPDRREESIEGRERSMGEYATPIGRREAGRRDEEERSFLNTSSHDRSRGALNESMRGFETSINRSLDHLSLLASRLTSSLETSKANLTAIAAPMGNSTASPLRERGRGL</sequence>
<dbReference type="Proteomes" id="UP001328107">
    <property type="component" value="Unassembled WGS sequence"/>
</dbReference>
<protein>
    <submittedName>
        <fullName evidence="2">Uncharacterized protein</fullName>
    </submittedName>
</protein>
<evidence type="ECO:0000313" key="3">
    <source>
        <dbReference type="Proteomes" id="UP001328107"/>
    </source>
</evidence>
<feature type="compositionally biased region" description="Basic and acidic residues" evidence="1">
    <location>
        <begin position="91"/>
        <end position="101"/>
    </location>
</feature>
<feature type="non-terminal residue" evidence="2">
    <location>
        <position position="600"/>
    </location>
</feature>
<feature type="region of interest" description="Disordered" evidence="1">
    <location>
        <begin position="470"/>
        <end position="543"/>
    </location>
</feature>